<dbReference type="Proteomes" id="UP000033140">
    <property type="component" value="Unassembled WGS sequence"/>
</dbReference>
<evidence type="ECO:0000256" key="5">
    <source>
        <dbReference type="ARBA" id="ARBA00022801"/>
    </source>
</evidence>
<evidence type="ECO:0000256" key="3">
    <source>
        <dbReference type="ARBA" id="ARBA00022722"/>
    </source>
</evidence>
<dbReference type="InterPro" id="IPR014720">
    <property type="entry name" value="dsRBD_dom"/>
</dbReference>
<evidence type="ECO:0000256" key="4">
    <source>
        <dbReference type="ARBA" id="ARBA00022759"/>
    </source>
</evidence>
<dbReference type="SUPFAM" id="SSF69065">
    <property type="entry name" value="RNase III domain-like"/>
    <property type="match status" value="1"/>
</dbReference>
<dbReference type="AlphaFoldDB" id="A0A0E9NEC1"/>
<gene>
    <name evidence="9" type="ORF">G7K_1959-t1</name>
</gene>
<keyword evidence="5" id="KW-0378">Hydrolase</keyword>
<organism evidence="9 10">
    <name type="scientific">Saitoella complicata (strain BCRC 22490 / CBS 7301 / JCM 7358 / NBRC 10748 / NRRL Y-17804)</name>
    <dbReference type="NCBI Taxonomy" id="698492"/>
    <lineage>
        <taxon>Eukaryota</taxon>
        <taxon>Fungi</taxon>
        <taxon>Dikarya</taxon>
        <taxon>Ascomycota</taxon>
        <taxon>Taphrinomycotina</taxon>
        <taxon>Taphrinomycotina incertae sedis</taxon>
        <taxon>Saitoella</taxon>
    </lineage>
</organism>
<dbReference type="SUPFAM" id="SSF54768">
    <property type="entry name" value="dsRNA-binding domain-like"/>
    <property type="match status" value="1"/>
</dbReference>
<keyword evidence="3" id="KW-0540">Nuclease</keyword>
<dbReference type="SMART" id="SM00535">
    <property type="entry name" value="RIBOc"/>
    <property type="match status" value="1"/>
</dbReference>
<dbReference type="GO" id="GO:0030847">
    <property type="term" value="P:termination of RNA polymerase II transcription, exosome-dependent"/>
    <property type="evidence" value="ECO:0007669"/>
    <property type="project" value="UniProtKB-ARBA"/>
</dbReference>
<dbReference type="Pfam" id="PF00035">
    <property type="entry name" value="dsrm"/>
    <property type="match status" value="1"/>
</dbReference>
<dbReference type="InterPro" id="IPR036389">
    <property type="entry name" value="RNase_III_sf"/>
</dbReference>
<dbReference type="GO" id="GO:0005654">
    <property type="term" value="C:nucleoplasm"/>
    <property type="evidence" value="ECO:0007669"/>
    <property type="project" value="TreeGrafter"/>
</dbReference>
<reference evidence="9 10" key="3">
    <citation type="journal article" date="2015" name="Genome Announc.">
        <title>Draft Genome Sequence of the Archiascomycetous Yeast Saitoella complicata.</title>
        <authorList>
            <person name="Yamauchi K."/>
            <person name="Kondo S."/>
            <person name="Hamamoto M."/>
            <person name="Takahashi Y."/>
            <person name="Ogura Y."/>
            <person name="Hayashi T."/>
            <person name="Nishida H."/>
        </authorList>
    </citation>
    <scope>NUCLEOTIDE SEQUENCE [LARGE SCALE GENOMIC DNA]</scope>
    <source>
        <strain evidence="9 10">NRRL Y-17804</strain>
    </source>
</reference>
<dbReference type="GO" id="GO:0003723">
    <property type="term" value="F:RNA binding"/>
    <property type="evidence" value="ECO:0007669"/>
    <property type="project" value="UniProtKB-KW"/>
</dbReference>
<dbReference type="InterPro" id="IPR000999">
    <property type="entry name" value="RNase_III_dom"/>
</dbReference>
<keyword evidence="10" id="KW-1185">Reference proteome</keyword>
<dbReference type="Pfam" id="PF14622">
    <property type="entry name" value="Ribonucleas_3_3"/>
    <property type="match status" value="1"/>
</dbReference>
<dbReference type="CDD" id="cd00593">
    <property type="entry name" value="RIBOc"/>
    <property type="match status" value="1"/>
</dbReference>
<dbReference type="OMA" id="PNTHNER"/>
<dbReference type="FunFam" id="1.10.1520.10:FF:000001">
    <property type="entry name" value="Ribonuclease 3"/>
    <property type="match status" value="1"/>
</dbReference>
<dbReference type="PROSITE" id="PS50142">
    <property type="entry name" value="RNASE_3_2"/>
    <property type="match status" value="1"/>
</dbReference>
<comment type="catalytic activity">
    <reaction evidence="1">
        <text>Endonucleolytic cleavage to 5'-phosphomonoester.</text>
        <dbReference type="EC" id="3.1.26.3"/>
    </reaction>
</comment>
<sequence length="355" mass="39740">MTGSQKRKLQEVVQPSMQSDAKRAHHETQKAVTLEAFDNFTRALYQLWEIAPSANEVPVVLDGTGNGVNTEKFLHAAAMKRMKDRGEFNWVTKFLPASQGADFYEPGEAWPPRLPPINSPELCRRVFTHRSYAPTAVSNPDPNTHNERLEFLGDSYLNHTVTRLLYERFPHRREGELSTMRAHLVGNTMAMKFSELYQFPGRLLLSEGAQQDGVRNLPKVKADIFEAYIGGVVLDSPAGPDTVFIWLKQLLEPELRIVDQSLNQTTQLDRMAKQTLYNLLGGKQARVVYHWVGGKGGGGADGGYVMACYVDGKEAARAHAMNQKDAGIKAAMIVVERLKAGKSPWAEEEQPDRFE</sequence>
<dbReference type="GO" id="GO:0034963">
    <property type="term" value="P:box C/D sno(s)RNA processing"/>
    <property type="evidence" value="ECO:0007669"/>
    <property type="project" value="UniProtKB-ARBA"/>
</dbReference>
<evidence type="ECO:0000256" key="2">
    <source>
        <dbReference type="ARBA" id="ARBA00012177"/>
    </source>
</evidence>
<evidence type="ECO:0000256" key="1">
    <source>
        <dbReference type="ARBA" id="ARBA00000109"/>
    </source>
</evidence>
<evidence type="ECO:0000313" key="9">
    <source>
        <dbReference type="EMBL" id="GAO47760.1"/>
    </source>
</evidence>
<protein>
    <recommendedName>
        <fullName evidence="2">ribonuclease III</fullName>
        <ecNumber evidence="2">3.1.26.3</ecNumber>
    </recommendedName>
</protein>
<dbReference type="GO" id="GO:0034475">
    <property type="term" value="P:U4 snRNA 3'-end processing"/>
    <property type="evidence" value="ECO:0007669"/>
    <property type="project" value="UniProtKB-ARBA"/>
</dbReference>
<dbReference type="Gene3D" id="1.10.1520.10">
    <property type="entry name" value="Ribonuclease III domain"/>
    <property type="match status" value="1"/>
</dbReference>
<dbReference type="STRING" id="698492.A0A0E9NEC1"/>
<feature type="region of interest" description="Disordered" evidence="7">
    <location>
        <begin position="1"/>
        <end position="27"/>
    </location>
</feature>
<keyword evidence="4" id="KW-0255">Endonuclease</keyword>
<reference evidence="9 10" key="2">
    <citation type="journal article" date="2014" name="J. Gen. Appl. Microbiol.">
        <title>The early diverging ascomycetous budding yeast Saitoella complicata has three histone deacetylases belonging to the Clr6, Hos2, and Rpd3 lineages.</title>
        <authorList>
            <person name="Nishida H."/>
            <person name="Matsumoto T."/>
            <person name="Kondo S."/>
            <person name="Hamamoto M."/>
            <person name="Yoshikawa H."/>
        </authorList>
    </citation>
    <scope>NUCLEOTIDE SEQUENCE [LARGE SCALE GENOMIC DNA]</scope>
    <source>
        <strain evidence="9 10">NRRL Y-17804</strain>
    </source>
</reference>
<name>A0A0E9NEC1_SAICN</name>
<dbReference type="GO" id="GO:0006364">
    <property type="term" value="P:rRNA processing"/>
    <property type="evidence" value="ECO:0007669"/>
    <property type="project" value="TreeGrafter"/>
</dbReference>
<evidence type="ECO:0000256" key="6">
    <source>
        <dbReference type="ARBA" id="ARBA00022884"/>
    </source>
</evidence>
<comment type="caution">
    <text evidence="9">The sequence shown here is derived from an EMBL/GenBank/DDBJ whole genome shotgun (WGS) entry which is preliminary data.</text>
</comment>
<dbReference type="EC" id="3.1.26.3" evidence="2"/>
<dbReference type="PANTHER" id="PTHR11207">
    <property type="entry name" value="RIBONUCLEASE III"/>
    <property type="match status" value="1"/>
</dbReference>
<reference evidence="9 10" key="1">
    <citation type="journal article" date="2011" name="J. Gen. Appl. Microbiol.">
        <title>Draft genome sequencing of the enigmatic yeast Saitoella complicata.</title>
        <authorList>
            <person name="Nishida H."/>
            <person name="Hamamoto M."/>
            <person name="Sugiyama J."/>
        </authorList>
    </citation>
    <scope>NUCLEOTIDE SEQUENCE [LARGE SCALE GENOMIC DNA]</scope>
    <source>
        <strain evidence="9 10">NRRL Y-17804</strain>
    </source>
</reference>
<dbReference type="GO" id="GO:0004525">
    <property type="term" value="F:ribonuclease III activity"/>
    <property type="evidence" value="ECO:0007669"/>
    <property type="project" value="UniProtKB-EC"/>
</dbReference>
<evidence type="ECO:0000313" key="10">
    <source>
        <dbReference type="Proteomes" id="UP000033140"/>
    </source>
</evidence>
<proteinExistence type="predicted"/>
<accession>A0A0E9NEC1</accession>
<keyword evidence="6" id="KW-0694">RNA-binding</keyword>
<feature type="domain" description="RNase III" evidence="8">
    <location>
        <begin position="117"/>
        <end position="237"/>
    </location>
</feature>
<dbReference type="Gene3D" id="3.30.160.20">
    <property type="match status" value="1"/>
</dbReference>
<dbReference type="PANTHER" id="PTHR11207:SF0">
    <property type="entry name" value="RIBONUCLEASE 3"/>
    <property type="match status" value="1"/>
</dbReference>
<evidence type="ECO:0000259" key="8">
    <source>
        <dbReference type="PROSITE" id="PS50142"/>
    </source>
</evidence>
<dbReference type="EMBL" id="BACD03000011">
    <property type="protein sequence ID" value="GAO47760.1"/>
    <property type="molecule type" value="Genomic_DNA"/>
</dbReference>
<evidence type="ECO:0000256" key="7">
    <source>
        <dbReference type="SAM" id="MobiDB-lite"/>
    </source>
</evidence>
<dbReference type="PROSITE" id="PS00517">
    <property type="entry name" value="RNASE_3_1"/>
    <property type="match status" value="1"/>
</dbReference>